<sequence>MFKFACLFMCLFSHAYTWGRGDLEKYGPFQIALHSNLIKCDHDKTLNLDVSETDVYFYDLPRNEVETFHINDAAKGILAYKELDKTKKFIVFVAGYKSNINKKTEERVRDTFRNYPNSYLIILDHSPYTNNRQGNIKSYERSVKYVHYIGKAVGDMLTELANNGISGKNIHCIGHSLGAQALAHTGDTFFKNTGNKIARITALDPAGPCFSNSLIEEQIRSGVAEYVEVYHCNAGGLGTTSVLGDIDFFINKKGSTQPHCSTPLIPGIFDSSKAAKCNHRACIDIWTSTVSNPNWFLAWKCDSYKLFKNGSCAANEVTIAGFWNPGNATGVFYFSTDGYDIN</sequence>
<dbReference type="GO" id="GO:0016042">
    <property type="term" value="P:lipid catabolic process"/>
    <property type="evidence" value="ECO:0007669"/>
    <property type="project" value="TreeGrafter"/>
</dbReference>
<dbReference type="Pfam" id="PF00151">
    <property type="entry name" value="Lipase"/>
    <property type="match status" value="1"/>
</dbReference>
<dbReference type="SUPFAM" id="SSF53474">
    <property type="entry name" value="alpha/beta-Hydrolases"/>
    <property type="match status" value="1"/>
</dbReference>
<keyword evidence="5" id="KW-0732">Signal</keyword>
<feature type="chain" id="PRO_5032284459" description="Lipase domain-containing protein" evidence="5">
    <location>
        <begin position="22"/>
        <end position="342"/>
    </location>
</feature>
<dbReference type="InterPro" id="IPR013818">
    <property type="entry name" value="Lipase"/>
</dbReference>
<evidence type="ECO:0000313" key="8">
    <source>
        <dbReference type="Proteomes" id="UP000663880"/>
    </source>
</evidence>
<proteinExistence type="inferred from homology"/>
<dbReference type="InterPro" id="IPR029058">
    <property type="entry name" value="AB_hydrolase_fold"/>
</dbReference>
<organism evidence="7 8">
    <name type="scientific">Pieris macdunnoughi</name>
    <dbReference type="NCBI Taxonomy" id="345717"/>
    <lineage>
        <taxon>Eukaryota</taxon>
        <taxon>Metazoa</taxon>
        <taxon>Ecdysozoa</taxon>
        <taxon>Arthropoda</taxon>
        <taxon>Hexapoda</taxon>
        <taxon>Insecta</taxon>
        <taxon>Pterygota</taxon>
        <taxon>Neoptera</taxon>
        <taxon>Endopterygota</taxon>
        <taxon>Lepidoptera</taxon>
        <taxon>Glossata</taxon>
        <taxon>Ditrysia</taxon>
        <taxon>Papilionoidea</taxon>
        <taxon>Pieridae</taxon>
        <taxon>Pierinae</taxon>
        <taxon>Pieris</taxon>
    </lineage>
</organism>
<keyword evidence="8" id="KW-1185">Reference proteome</keyword>
<dbReference type="EMBL" id="CAJOBZ010000014">
    <property type="protein sequence ID" value="CAF4845256.1"/>
    <property type="molecule type" value="Genomic_DNA"/>
</dbReference>
<evidence type="ECO:0000256" key="1">
    <source>
        <dbReference type="ARBA" id="ARBA00004613"/>
    </source>
</evidence>
<protein>
    <recommendedName>
        <fullName evidence="6">Lipase domain-containing protein</fullName>
    </recommendedName>
</protein>
<feature type="signal peptide" evidence="5">
    <location>
        <begin position="1"/>
        <end position="21"/>
    </location>
</feature>
<evidence type="ECO:0000259" key="6">
    <source>
        <dbReference type="Pfam" id="PF00151"/>
    </source>
</evidence>
<evidence type="ECO:0000256" key="4">
    <source>
        <dbReference type="RuleBase" id="RU004262"/>
    </source>
</evidence>
<accession>A0A821RQW1</accession>
<evidence type="ECO:0000313" key="7">
    <source>
        <dbReference type="EMBL" id="CAF4845256.1"/>
    </source>
</evidence>
<comment type="similarity">
    <text evidence="2 4">Belongs to the AB hydrolase superfamily. Lipase family.</text>
</comment>
<feature type="domain" description="Lipase" evidence="6">
    <location>
        <begin position="40"/>
        <end position="313"/>
    </location>
</feature>
<dbReference type="GO" id="GO:0016298">
    <property type="term" value="F:lipase activity"/>
    <property type="evidence" value="ECO:0007669"/>
    <property type="project" value="InterPro"/>
</dbReference>
<comment type="subcellular location">
    <subcellularLocation>
        <location evidence="1">Secreted</location>
    </subcellularLocation>
</comment>
<dbReference type="AlphaFoldDB" id="A0A821RQW1"/>
<dbReference type="Gene3D" id="3.40.50.1820">
    <property type="entry name" value="alpha/beta hydrolase"/>
    <property type="match status" value="1"/>
</dbReference>
<dbReference type="Proteomes" id="UP000663880">
    <property type="component" value="Unassembled WGS sequence"/>
</dbReference>
<keyword evidence="3" id="KW-0964">Secreted</keyword>
<dbReference type="GO" id="GO:0005615">
    <property type="term" value="C:extracellular space"/>
    <property type="evidence" value="ECO:0007669"/>
    <property type="project" value="TreeGrafter"/>
</dbReference>
<name>A0A821RQW1_9NEOP</name>
<dbReference type="InterPro" id="IPR000734">
    <property type="entry name" value="TAG_lipase"/>
</dbReference>
<evidence type="ECO:0000256" key="5">
    <source>
        <dbReference type="SAM" id="SignalP"/>
    </source>
</evidence>
<gene>
    <name evidence="7" type="ORF">PMACD_LOCUS6567</name>
</gene>
<dbReference type="PANTHER" id="PTHR11610">
    <property type="entry name" value="LIPASE"/>
    <property type="match status" value="1"/>
</dbReference>
<evidence type="ECO:0000256" key="3">
    <source>
        <dbReference type="ARBA" id="ARBA00022525"/>
    </source>
</evidence>
<reference evidence="7" key="1">
    <citation type="submission" date="2021-02" db="EMBL/GenBank/DDBJ databases">
        <authorList>
            <person name="Steward A R."/>
        </authorList>
    </citation>
    <scope>NUCLEOTIDE SEQUENCE</scope>
</reference>
<comment type="caution">
    <text evidence="7">The sequence shown here is derived from an EMBL/GenBank/DDBJ whole genome shotgun (WGS) entry which is preliminary data.</text>
</comment>
<evidence type="ECO:0000256" key="2">
    <source>
        <dbReference type="ARBA" id="ARBA00010701"/>
    </source>
</evidence>
<dbReference type="OrthoDB" id="6770740at2759"/>